<reference evidence="1" key="1">
    <citation type="submission" date="2022-07" db="EMBL/GenBank/DDBJ databases">
        <title>Fungi with potential for degradation of polypropylene.</title>
        <authorList>
            <person name="Gostincar C."/>
        </authorList>
    </citation>
    <scope>NUCLEOTIDE SEQUENCE</scope>
    <source>
        <strain evidence="1">EXF-13308</strain>
    </source>
</reference>
<dbReference type="EMBL" id="JANBVO010000052">
    <property type="protein sequence ID" value="KAJ9133162.1"/>
    <property type="molecule type" value="Genomic_DNA"/>
</dbReference>
<evidence type="ECO:0000313" key="1">
    <source>
        <dbReference type="EMBL" id="KAJ9133162.1"/>
    </source>
</evidence>
<dbReference type="AlphaFoldDB" id="A0AA38RBU2"/>
<organism evidence="1 2">
    <name type="scientific">Pleurostoma richardsiae</name>
    <dbReference type="NCBI Taxonomy" id="41990"/>
    <lineage>
        <taxon>Eukaryota</taxon>
        <taxon>Fungi</taxon>
        <taxon>Dikarya</taxon>
        <taxon>Ascomycota</taxon>
        <taxon>Pezizomycotina</taxon>
        <taxon>Sordariomycetes</taxon>
        <taxon>Sordariomycetidae</taxon>
        <taxon>Calosphaeriales</taxon>
        <taxon>Pleurostomataceae</taxon>
        <taxon>Pleurostoma</taxon>
    </lineage>
</organism>
<comment type="caution">
    <text evidence="1">The sequence shown here is derived from an EMBL/GenBank/DDBJ whole genome shotgun (WGS) entry which is preliminary data.</text>
</comment>
<accession>A0AA38RBU2</accession>
<keyword evidence="2" id="KW-1185">Reference proteome</keyword>
<gene>
    <name evidence="1" type="ORF">NKR23_g10935</name>
</gene>
<evidence type="ECO:0000313" key="2">
    <source>
        <dbReference type="Proteomes" id="UP001174694"/>
    </source>
</evidence>
<protein>
    <submittedName>
        <fullName evidence="1">Uncharacterized protein</fullName>
    </submittedName>
</protein>
<sequence>MEFDIIFFGRPGLGGVLRTLTHDIGHNGTEHVLVTFAAQLSALTGAAAMPTQTRDTGDESGTEITGIQALVALLEFTFAYITFAEETSSHGPDAARSRLRLALVECSTVFNAYLKHGSISNWRSSMSEWCATRSQTYGNGLETSILRLGHASRLTLEVMGVCCGGVVKLLKRRAGEMEHSLAGSVELVDLDKRDPATSPAYRLTEEDLRIVKFNSGSVGREEALYTILHYLTQEY</sequence>
<proteinExistence type="predicted"/>
<dbReference type="Proteomes" id="UP001174694">
    <property type="component" value="Unassembled WGS sequence"/>
</dbReference>
<name>A0AA38RBU2_9PEZI</name>